<evidence type="ECO:0000313" key="1">
    <source>
        <dbReference type="EMBL" id="KAK6741762.1"/>
    </source>
</evidence>
<dbReference type="PANTHER" id="PTHR37984:SF5">
    <property type="entry name" value="PROTEIN NYNRIN-LIKE"/>
    <property type="match status" value="1"/>
</dbReference>
<organism evidence="1 2">
    <name type="scientific">Necator americanus</name>
    <name type="common">Human hookworm</name>
    <dbReference type="NCBI Taxonomy" id="51031"/>
    <lineage>
        <taxon>Eukaryota</taxon>
        <taxon>Metazoa</taxon>
        <taxon>Ecdysozoa</taxon>
        <taxon>Nematoda</taxon>
        <taxon>Chromadorea</taxon>
        <taxon>Rhabditida</taxon>
        <taxon>Rhabditina</taxon>
        <taxon>Rhabditomorpha</taxon>
        <taxon>Strongyloidea</taxon>
        <taxon>Ancylostomatidae</taxon>
        <taxon>Bunostominae</taxon>
        <taxon>Necator</taxon>
    </lineage>
</organism>
<sequence length="129" mass="15026">MYQNEDEAFEDNAIPVFKKKRPVHCASVPDLDAEIDRRIVVSRKLHQHPFPTAQKVFTKLNRGQFCTQIDFAEAYLQVEVEEESKKMLTINMHRGPYGYNRLPIGVNQHTPADYRFNNLWTGRRCCLSG</sequence>
<dbReference type="EMBL" id="JAVFWL010000003">
    <property type="protein sequence ID" value="KAK6741762.1"/>
    <property type="molecule type" value="Genomic_DNA"/>
</dbReference>
<protein>
    <recommendedName>
        <fullName evidence="3">Reverse transcriptase domain-containing protein</fullName>
    </recommendedName>
</protein>
<gene>
    <name evidence="1" type="primary">Necator_chrIII.g10323</name>
    <name evidence="1" type="ORF">RB195_009558</name>
</gene>
<proteinExistence type="predicted"/>
<dbReference type="Proteomes" id="UP001303046">
    <property type="component" value="Unassembled WGS sequence"/>
</dbReference>
<dbReference type="SUPFAM" id="SSF56672">
    <property type="entry name" value="DNA/RNA polymerases"/>
    <property type="match status" value="1"/>
</dbReference>
<dbReference type="InterPro" id="IPR043128">
    <property type="entry name" value="Rev_trsase/Diguanyl_cyclase"/>
</dbReference>
<accession>A0ABR1CV59</accession>
<dbReference type="InterPro" id="IPR050951">
    <property type="entry name" value="Retrovirus_Pol_polyprotein"/>
</dbReference>
<comment type="caution">
    <text evidence="1">The sequence shown here is derived from an EMBL/GenBank/DDBJ whole genome shotgun (WGS) entry which is preliminary data.</text>
</comment>
<dbReference type="PANTHER" id="PTHR37984">
    <property type="entry name" value="PROTEIN CBG26694"/>
    <property type="match status" value="1"/>
</dbReference>
<evidence type="ECO:0008006" key="3">
    <source>
        <dbReference type="Google" id="ProtNLM"/>
    </source>
</evidence>
<dbReference type="InterPro" id="IPR043502">
    <property type="entry name" value="DNA/RNA_pol_sf"/>
</dbReference>
<evidence type="ECO:0000313" key="2">
    <source>
        <dbReference type="Proteomes" id="UP001303046"/>
    </source>
</evidence>
<reference evidence="1 2" key="1">
    <citation type="submission" date="2023-08" db="EMBL/GenBank/DDBJ databases">
        <title>A Necator americanus chromosomal reference genome.</title>
        <authorList>
            <person name="Ilik V."/>
            <person name="Petrzelkova K.J."/>
            <person name="Pardy F."/>
            <person name="Fuh T."/>
            <person name="Niatou-Singa F.S."/>
            <person name="Gouil Q."/>
            <person name="Baker L."/>
            <person name="Ritchie M.E."/>
            <person name="Jex A.R."/>
            <person name="Gazzola D."/>
            <person name="Li H."/>
            <person name="Toshio Fujiwara R."/>
            <person name="Zhan B."/>
            <person name="Aroian R.V."/>
            <person name="Pafco B."/>
            <person name="Schwarz E.M."/>
        </authorList>
    </citation>
    <scope>NUCLEOTIDE SEQUENCE [LARGE SCALE GENOMIC DNA]</scope>
    <source>
        <strain evidence="1 2">Aroian</strain>
        <tissue evidence="1">Whole animal</tissue>
    </source>
</reference>
<dbReference type="Gene3D" id="3.10.10.10">
    <property type="entry name" value="HIV Type 1 Reverse Transcriptase, subunit A, domain 1"/>
    <property type="match status" value="1"/>
</dbReference>
<dbReference type="Gene3D" id="3.30.70.270">
    <property type="match status" value="1"/>
</dbReference>
<name>A0ABR1CV59_NECAM</name>
<keyword evidence="2" id="KW-1185">Reference proteome</keyword>